<comment type="caution">
    <text evidence="1">The sequence shown here is derived from an EMBL/GenBank/DDBJ whole genome shotgun (WGS) entry which is preliminary data.</text>
</comment>
<reference evidence="1 2" key="1">
    <citation type="journal article" date="2019" name="Sci. Rep.">
        <title>Orb-weaving spider Araneus ventricosus genome elucidates the spidroin gene catalogue.</title>
        <authorList>
            <person name="Kono N."/>
            <person name="Nakamura H."/>
            <person name="Ohtoshi R."/>
            <person name="Moran D.A.P."/>
            <person name="Shinohara A."/>
            <person name="Yoshida Y."/>
            <person name="Fujiwara M."/>
            <person name="Mori M."/>
            <person name="Tomita M."/>
            <person name="Arakawa K."/>
        </authorList>
    </citation>
    <scope>NUCLEOTIDE SEQUENCE [LARGE SCALE GENOMIC DNA]</scope>
</reference>
<evidence type="ECO:0000313" key="2">
    <source>
        <dbReference type="Proteomes" id="UP000499080"/>
    </source>
</evidence>
<keyword evidence="2" id="KW-1185">Reference proteome</keyword>
<protein>
    <submittedName>
        <fullName evidence="1">Uncharacterized protein</fullName>
    </submittedName>
</protein>
<evidence type="ECO:0000313" key="1">
    <source>
        <dbReference type="EMBL" id="GBL97801.1"/>
    </source>
</evidence>
<dbReference type="AlphaFoldDB" id="A0A4Y2BZY3"/>
<gene>
    <name evidence="1" type="ORF">AVEN_231960_1</name>
</gene>
<accession>A0A4Y2BZY3</accession>
<sequence length="85" mass="9427">MAATEPVGWTWDCSLDRTPPHSPVPVAMTATEPIVWSWDCNLDRTPPCAPVPDTITVTEPVEWAQEVRIVAIHQISAVTRFSQLC</sequence>
<dbReference type="EMBL" id="BGPR01000133">
    <property type="protein sequence ID" value="GBL97801.1"/>
    <property type="molecule type" value="Genomic_DNA"/>
</dbReference>
<name>A0A4Y2BZY3_ARAVE</name>
<dbReference type="Proteomes" id="UP000499080">
    <property type="component" value="Unassembled WGS sequence"/>
</dbReference>
<proteinExistence type="predicted"/>
<organism evidence="1 2">
    <name type="scientific">Araneus ventricosus</name>
    <name type="common">Orbweaver spider</name>
    <name type="synonym">Epeira ventricosa</name>
    <dbReference type="NCBI Taxonomy" id="182803"/>
    <lineage>
        <taxon>Eukaryota</taxon>
        <taxon>Metazoa</taxon>
        <taxon>Ecdysozoa</taxon>
        <taxon>Arthropoda</taxon>
        <taxon>Chelicerata</taxon>
        <taxon>Arachnida</taxon>
        <taxon>Araneae</taxon>
        <taxon>Araneomorphae</taxon>
        <taxon>Entelegynae</taxon>
        <taxon>Araneoidea</taxon>
        <taxon>Araneidae</taxon>
        <taxon>Araneus</taxon>
    </lineage>
</organism>